<evidence type="ECO:0000259" key="1">
    <source>
        <dbReference type="Pfam" id="PF07762"/>
    </source>
</evidence>
<evidence type="ECO:0000313" key="3">
    <source>
        <dbReference type="Proteomes" id="UP000275267"/>
    </source>
</evidence>
<sequence>MSAAWPWVILGRVPRVVPIPNDAAAAAAFRAADFSIRVVLPPQATVLTVAPLAHPDPNDPDKYPYILAAGPDCLLLNFAVEPFHGVDSAVDPHETYLIVARRFRTARGVQQGHAAAPDGERIPGRRDGGMPVVYSVGSVGLVASYDGDYTVAELEVDKGGERARLFRFRAGGDRWTQNDLSCPLPAEGREWAPAGVVAQKKTLWWFDLSWGLLSCDAFVADPVLLFHKLPEDRALGMARPDIHTHRCVTVSRRELRYVEIIPEDGGDGHIKEAATVSMWTRRMTTLAGWEWDKKYSMRFKELWDDDTYKDTGLPRKVPVLSAVCPSNPDLVYFALEQRLFGVDVPVHKVVEAADEAHELVNMPWPAPASCRYVHAWNLPPWVARDLDLVGFSSSDEDEDQTEELDEEELVKLGMEAAMRMDPKTLKSEVYNFYDYEGPPSPEREVMTE</sequence>
<reference evidence="3" key="1">
    <citation type="journal article" date="2019" name="Nat. Commun.">
        <title>The genome of broomcorn millet.</title>
        <authorList>
            <person name="Zou C."/>
            <person name="Miki D."/>
            <person name="Li D."/>
            <person name="Tang Q."/>
            <person name="Xiao L."/>
            <person name="Rajput S."/>
            <person name="Deng P."/>
            <person name="Jia W."/>
            <person name="Huang R."/>
            <person name="Zhang M."/>
            <person name="Sun Y."/>
            <person name="Hu J."/>
            <person name="Fu X."/>
            <person name="Schnable P.S."/>
            <person name="Li F."/>
            <person name="Zhang H."/>
            <person name="Feng B."/>
            <person name="Zhu X."/>
            <person name="Liu R."/>
            <person name="Schnable J.C."/>
            <person name="Zhu J.-K."/>
            <person name="Zhang H."/>
        </authorList>
    </citation>
    <scope>NUCLEOTIDE SEQUENCE [LARGE SCALE GENOMIC DNA]</scope>
</reference>
<comment type="caution">
    <text evidence="2">The sequence shown here is derived from an EMBL/GenBank/DDBJ whole genome shotgun (WGS) entry which is preliminary data.</text>
</comment>
<dbReference type="InterPro" id="IPR011676">
    <property type="entry name" value="DUF1618"/>
</dbReference>
<keyword evidence="3" id="KW-1185">Reference proteome</keyword>
<dbReference type="EMBL" id="PQIB02000018">
    <property type="protein sequence ID" value="RLM54864.1"/>
    <property type="molecule type" value="Genomic_DNA"/>
</dbReference>
<evidence type="ECO:0000313" key="2">
    <source>
        <dbReference type="EMBL" id="RLM54864.1"/>
    </source>
</evidence>
<feature type="domain" description="DUF1618" evidence="1">
    <location>
        <begin position="205"/>
        <end position="332"/>
    </location>
</feature>
<dbReference type="Pfam" id="PF07762">
    <property type="entry name" value="DUF1618"/>
    <property type="match status" value="1"/>
</dbReference>
<proteinExistence type="predicted"/>
<protein>
    <recommendedName>
        <fullName evidence="1">DUF1618 domain-containing protein</fullName>
    </recommendedName>
</protein>
<dbReference type="Proteomes" id="UP000275267">
    <property type="component" value="Unassembled WGS sequence"/>
</dbReference>
<accession>A0A3L6PF36</accession>
<dbReference type="AlphaFoldDB" id="A0A3L6PF36"/>
<organism evidence="2 3">
    <name type="scientific">Panicum miliaceum</name>
    <name type="common">Proso millet</name>
    <name type="synonym">Broomcorn millet</name>
    <dbReference type="NCBI Taxonomy" id="4540"/>
    <lineage>
        <taxon>Eukaryota</taxon>
        <taxon>Viridiplantae</taxon>
        <taxon>Streptophyta</taxon>
        <taxon>Embryophyta</taxon>
        <taxon>Tracheophyta</taxon>
        <taxon>Spermatophyta</taxon>
        <taxon>Magnoliopsida</taxon>
        <taxon>Liliopsida</taxon>
        <taxon>Poales</taxon>
        <taxon>Poaceae</taxon>
        <taxon>PACMAD clade</taxon>
        <taxon>Panicoideae</taxon>
        <taxon>Panicodae</taxon>
        <taxon>Paniceae</taxon>
        <taxon>Panicinae</taxon>
        <taxon>Panicum</taxon>
        <taxon>Panicum sect. Panicum</taxon>
    </lineage>
</organism>
<dbReference type="PANTHER" id="PTHR33086:SF73">
    <property type="entry name" value="OS01G0245901 PROTEIN"/>
    <property type="match status" value="1"/>
</dbReference>
<name>A0A3L6PF36_PANMI</name>
<dbReference type="PANTHER" id="PTHR33086">
    <property type="entry name" value="OS05G0468200 PROTEIN-RELATED"/>
    <property type="match status" value="1"/>
</dbReference>
<dbReference type="OrthoDB" id="670986at2759"/>
<dbReference type="STRING" id="4540.A0A3L6PF36"/>
<gene>
    <name evidence="2" type="ORF">C2845_PM10G10200</name>
</gene>